<reference evidence="3" key="2">
    <citation type="submission" date="2015-09" db="EMBL/GenBank/DDBJ databases">
        <title>Draft genome sequence of a multidrug-resistant Chryseobacterium indologenes isolate from Malaysia.</title>
        <authorList>
            <person name="Yu C.Y."/>
            <person name="Ang G.Y."/>
            <person name="Chan K.-G."/>
        </authorList>
    </citation>
    <scope>NUCLEOTIDE SEQUENCE [LARGE SCALE GENOMIC DNA]</scope>
    <source>
        <strain evidence="3">CI_885</strain>
    </source>
</reference>
<dbReference type="InterPro" id="IPR013785">
    <property type="entry name" value="Aldolase_TIM"/>
</dbReference>
<dbReference type="PATRIC" id="fig|253.9.peg.4582"/>
<dbReference type="Proteomes" id="UP000037953">
    <property type="component" value="Unassembled WGS sequence"/>
</dbReference>
<reference evidence="2 3" key="1">
    <citation type="journal article" date="2015" name="Genom Data">
        <title>Draft genome sequence of a multidrug-resistant Chryseobacterium indologenes isolate from Malaysia.</title>
        <authorList>
            <person name="Yu C.Y."/>
            <person name="Ang G.Y."/>
            <person name="Cheng H.J."/>
            <person name="Cheong Y.M."/>
            <person name="Yin W.F."/>
            <person name="Chan K.G."/>
        </authorList>
    </citation>
    <scope>NUCLEOTIDE SEQUENCE [LARGE SCALE GENOMIC DNA]</scope>
    <source>
        <strain evidence="2 3">CI_885</strain>
    </source>
</reference>
<dbReference type="OrthoDB" id="1073749at2"/>
<dbReference type="InterPro" id="IPR026497">
    <property type="entry name" value="GRASP-with-SPASM"/>
</dbReference>
<evidence type="ECO:0000313" key="2">
    <source>
        <dbReference type="EMBL" id="KPE50801.1"/>
    </source>
</evidence>
<proteinExistence type="predicted"/>
<feature type="domain" description="4Fe4S-binding SPASM" evidence="1">
    <location>
        <begin position="247"/>
        <end position="304"/>
    </location>
</feature>
<organism evidence="2 3">
    <name type="scientific">Chryseobacterium indologenes</name>
    <name type="common">Flavobacterium indologenes</name>
    <dbReference type="NCBI Taxonomy" id="253"/>
    <lineage>
        <taxon>Bacteria</taxon>
        <taxon>Pseudomonadati</taxon>
        <taxon>Bacteroidota</taxon>
        <taxon>Flavobacteriia</taxon>
        <taxon>Flavobacteriales</taxon>
        <taxon>Weeksellaceae</taxon>
        <taxon>Chryseobacterium group</taxon>
        <taxon>Chryseobacterium</taxon>
    </lineage>
</organism>
<dbReference type="Pfam" id="PF13186">
    <property type="entry name" value="SPASM"/>
    <property type="match status" value="1"/>
</dbReference>
<dbReference type="Gene3D" id="3.20.20.70">
    <property type="entry name" value="Aldolase class I"/>
    <property type="match status" value="1"/>
</dbReference>
<dbReference type="RefSeq" id="WP_062700211.1">
    <property type="nucleotide sequence ID" value="NZ_LJOD01000008.1"/>
</dbReference>
<evidence type="ECO:0000259" key="1">
    <source>
        <dbReference type="Pfam" id="PF13186"/>
    </source>
</evidence>
<dbReference type="InterPro" id="IPR023885">
    <property type="entry name" value="4Fe4S-binding_SPASM_dom"/>
</dbReference>
<sequence length="360" mass="41549">MESEWLKLYSNCALVKGASRASICDLQRGEIHLIPLSLAELFNKKDCFNINNVRKKLNPESQKVLDDYIGFLVEHELCFFCTSKEISRFPKMPEEWLFPAHISHAVLDTYSDFDYFNDAFLAQLEKLCCNHLQFRFFNEVSTLQLKLLLEKIKSTQIKSIEVILPENKGEIQFCDTIVSLVNTHKKISTLIITNADDAQVLQNENGGMIVKVTEKISSPLYCGLMSPKLFNVNIPAYTESLNHNTCLNRKLSIDAEGNIRNCPAMKENFGNIRDTSLQEAISQTGFKKYWKITKNQITKCKDCEFRHVCIDCRAYIENPEDQYSAPLKCGYDPKTCEWEEWSTHPMKQKAIDYYGMREIL</sequence>
<accession>A0A0N0IVT5</accession>
<gene>
    <name evidence="2" type="ORF">AOB46_13535</name>
</gene>
<protein>
    <recommendedName>
        <fullName evidence="1">4Fe4S-binding SPASM domain-containing protein</fullName>
    </recommendedName>
</protein>
<dbReference type="NCBIfam" id="TIGR04193">
    <property type="entry name" value="SPASM_w_grasp"/>
    <property type="match status" value="1"/>
</dbReference>
<comment type="caution">
    <text evidence="2">The sequence shown here is derived from an EMBL/GenBank/DDBJ whole genome shotgun (WGS) entry which is preliminary data.</text>
</comment>
<dbReference type="SUPFAM" id="SSF102114">
    <property type="entry name" value="Radical SAM enzymes"/>
    <property type="match status" value="1"/>
</dbReference>
<name>A0A0N0IVT5_CHRID</name>
<evidence type="ECO:0000313" key="3">
    <source>
        <dbReference type="Proteomes" id="UP000037953"/>
    </source>
</evidence>
<dbReference type="InterPro" id="IPR058240">
    <property type="entry name" value="rSAM_sf"/>
</dbReference>
<dbReference type="EMBL" id="LJOD01000008">
    <property type="protein sequence ID" value="KPE50801.1"/>
    <property type="molecule type" value="Genomic_DNA"/>
</dbReference>
<dbReference type="NCBIfam" id="TIGR04085">
    <property type="entry name" value="rSAM_more_4Fe4S"/>
    <property type="match status" value="1"/>
</dbReference>
<dbReference type="AlphaFoldDB" id="A0A0N0IVT5"/>